<reference evidence="1 2" key="1">
    <citation type="submission" date="2018-11" db="EMBL/GenBank/DDBJ databases">
        <authorList>
            <person name="Lopez-Roques C."/>
            <person name="Donnadieu C."/>
            <person name="Bouchez O."/>
            <person name="Klopp C."/>
            <person name="Cabau C."/>
            <person name="Zahm M."/>
        </authorList>
    </citation>
    <scope>NUCLEOTIDE SEQUENCE [LARGE SCALE GENOMIC DNA]</scope>
    <source>
        <strain evidence="1">RS831</strain>
        <tissue evidence="1">Whole body</tissue>
    </source>
</reference>
<reference evidence="1 2" key="2">
    <citation type="submission" date="2019-01" db="EMBL/GenBank/DDBJ databases">
        <title>A chromosome length genome reference of the Java medaka (oryzias javanicus).</title>
        <authorList>
            <person name="Herpin A."/>
            <person name="Takehana Y."/>
            <person name="Naruse K."/>
            <person name="Ansai S."/>
            <person name="Kawaguchi M."/>
        </authorList>
    </citation>
    <scope>NUCLEOTIDE SEQUENCE [LARGE SCALE GENOMIC DNA]</scope>
    <source>
        <strain evidence="1">RS831</strain>
        <tissue evidence="1">Whole body</tissue>
    </source>
</reference>
<proteinExistence type="predicted"/>
<evidence type="ECO:0000313" key="2">
    <source>
        <dbReference type="Proteomes" id="UP000283210"/>
    </source>
</evidence>
<protein>
    <submittedName>
        <fullName evidence="1">Uncharacterized protein</fullName>
    </submittedName>
</protein>
<keyword evidence="2" id="KW-1185">Reference proteome</keyword>
<dbReference type="AlphaFoldDB" id="A0A437CAM6"/>
<name>A0A437CAM6_ORYJA</name>
<gene>
    <name evidence="1" type="ORF">OJAV_G00192550</name>
</gene>
<organism evidence="1 2">
    <name type="scientific">Oryzias javanicus</name>
    <name type="common">Javanese ricefish</name>
    <name type="synonym">Aplocheilus javanicus</name>
    <dbReference type="NCBI Taxonomy" id="123683"/>
    <lineage>
        <taxon>Eukaryota</taxon>
        <taxon>Metazoa</taxon>
        <taxon>Chordata</taxon>
        <taxon>Craniata</taxon>
        <taxon>Vertebrata</taxon>
        <taxon>Euteleostomi</taxon>
        <taxon>Actinopterygii</taxon>
        <taxon>Neopterygii</taxon>
        <taxon>Teleostei</taxon>
        <taxon>Neoteleostei</taxon>
        <taxon>Acanthomorphata</taxon>
        <taxon>Ovalentaria</taxon>
        <taxon>Atherinomorphae</taxon>
        <taxon>Beloniformes</taxon>
        <taxon>Adrianichthyidae</taxon>
        <taxon>Oryziinae</taxon>
        <taxon>Oryzias</taxon>
    </lineage>
</organism>
<dbReference type="Proteomes" id="UP000283210">
    <property type="component" value="Chromosome 19"/>
</dbReference>
<evidence type="ECO:0000313" key="1">
    <source>
        <dbReference type="EMBL" id="RVE59806.1"/>
    </source>
</evidence>
<sequence length="83" mass="9630">MLPEVQGLHDEPRVRQGAPDLQCCSLVWNVPQHVDITEQPFLPSRVKNRAAWSRESFFILLVYEEKTLCSKVSYCLFINILLL</sequence>
<accession>A0A437CAM6</accession>
<dbReference type="EMBL" id="CM012455">
    <property type="protein sequence ID" value="RVE59806.1"/>
    <property type="molecule type" value="Genomic_DNA"/>
</dbReference>